<dbReference type="SMART" id="SM00564">
    <property type="entry name" value="PQQ"/>
    <property type="match status" value="2"/>
</dbReference>
<reference evidence="2" key="1">
    <citation type="submission" date="2015-04" db="EMBL/GenBank/DDBJ databases">
        <title>The genome sequence of the plant pathogenic Rhizarian Plasmodiophora brassicae reveals insights in its biotrophic life cycle and the origin of chitin synthesis.</title>
        <authorList>
            <person name="Schwelm A."/>
            <person name="Fogelqvist J."/>
            <person name="Knaust A."/>
            <person name="Julke S."/>
            <person name="Lilja T."/>
            <person name="Dhandapani V."/>
            <person name="Bonilla-Rosso G."/>
            <person name="Karlsson M."/>
            <person name="Shevchenko A."/>
            <person name="Choi S.R."/>
            <person name="Kim H.G."/>
            <person name="Park J.Y."/>
            <person name="Lim Y.P."/>
            <person name="Ludwig-Muller J."/>
            <person name="Dixelius C."/>
        </authorList>
    </citation>
    <scope>NUCLEOTIDE SEQUENCE</scope>
    <source>
        <tissue evidence="2">Potato root galls</tissue>
    </source>
</reference>
<dbReference type="AlphaFoldDB" id="A0A0H5QT79"/>
<proteinExistence type="predicted"/>
<protein>
    <recommendedName>
        <fullName evidence="1">Pyrrolo-quinoline quinone repeat domain-containing protein</fullName>
    </recommendedName>
</protein>
<dbReference type="InterPro" id="IPR002372">
    <property type="entry name" value="PQQ_rpt_dom"/>
</dbReference>
<dbReference type="PANTHER" id="PTHR44394:SF1">
    <property type="entry name" value="BETA-ALANINE-ACTIVATING ENZYME"/>
    <property type="match status" value="1"/>
</dbReference>
<feature type="domain" description="Pyrrolo-quinoline quinone repeat" evidence="1">
    <location>
        <begin position="1"/>
        <end position="132"/>
    </location>
</feature>
<dbReference type="InterPro" id="IPR015943">
    <property type="entry name" value="WD40/YVTN_repeat-like_dom_sf"/>
</dbReference>
<feature type="non-terminal residue" evidence="2">
    <location>
        <position position="1"/>
    </location>
</feature>
<dbReference type="Pfam" id="PF13360">
    <property type="entry name" value="PQQ_2"/>
    <property type="match status" value="1"/>
</dbReference>
<dbReference type="InterPro" id="IPR011047">
    <property type="entry name" value="Quinoprotein_ADH-like_sf"/>
</dbReference>
<dbReference type="InterPro" id="IPR052091">
    <property type="entry name" value="Beta-ala_Activ/Resist"/>
</dbReference>
<dbReference type="GO" id="GO:0043041">
    <property type="term" value="P:amino acid activation for nonribosomal peptide biosynthetic process"/>
    <property type="evidence" value="ECO:0007669"/>
    <property type="project" value="TreeGrafter"/>
</dbReference>
<accession>A0A0H5QT79</accession>
<feature type="non-terminal residue" evidence="2">
    <location>
        <position position="151"/>
    </location>
</feature>
<sequence length="151" mass="16037">GTVRAIASDDGAIIWTATLPSRFESGAVSDGDDRVFLPGRNGILYCLSMITGRVLWESDLHGQLKGVPVMFSPSSVLFGSYNGSIYCLATADGSISWRISLAAGPIPSTPSLYRPGNLIIAATLSGVVTAYRYVSPSTCPVLHWTRQLSKA</sequence>
<evidence type="ECO:0000259" key="1">
    <source>
        <dbReference type="Pfam" id="PF13360"/>
    </source>
</evidence>
<dbReference type="SUPFAM" id="SSF50998">
    <property type="entry name" value="Quinoprotein alcohol dehydrogenase-like"/>
    <property type="match status" value="1"/>
</dbReference>
<dbReference type="EMBL" id="HACM01004470">
    <property type="protein sequence ID" value="CRZ04912.1"/>
    <property type="molecule type" value="Transcribed_RNA"/>
</dbReference>
<evidence type="ECO:0000313" key="2">
    <source>
        <dbReference type="EMBL" id="CRZ04912.1"/>
    </source>
</evidence>
<dbReference type="Gene3D" id="2.130.10.10">
    <property type="entry name" value="YVTN repeat-like/Quinoprotein amine dehydrogenase"/>
    <property type="match status" value="1"/>
</dbReference>
<dbReference type="InterPro" id="IPR018391">
    <property type="entry name" value="PQQ_b-propeller_rpt"/>
</dbReference>
<dbReference type="PANTHER" id="PTHR44394">
    <property type="entry name" value="BETA-ALANINE-ACTIVATING ENZYME"/>
    <property type="match status" value="1"/>
</dbReference>
<name>A0A0H5QT79_9EUKA</name>
<organism evidence="2">
    <name type="scientific">Spongospora subterranea</name>
    <dbReference type="NCBI Taxonomy" id="70186"/>
    <lineage>
        <taxon>Eukaryota</taxon>
        <taxon>Sar</taxon>
        <taxon>Rhizaria</taxon>
        <taxon>Endomyxa</taxon>
        <taxon>Phytomyxea</taxon>
        <taxon>Plasmodiophorida</taxon>
        <taxon>Plasmodiophoridae</taxon>
        <taxon>Spongospora</taxon>
    </lineage>
</organism>